<comment type="caution">
    <text evidence="3">The sequence shown here is derived from an EMBL/GenBank/DDBJ whole genome shotgun (WGS) entry which is preliminary data.</text>
</comment>
<evidence type="ECO:0000256" key="1">
    <source>
        <dbReference type="SAM" id="MobiDB-lite"/>
    </source>
</evidence>
<feature type="chain" id="PRO_5042230743" description="Secreted protein" evidence="2">
    <location>
        <begin position="21"/>
        <end position="95"/>
    </location>
</feature>
<evidence type="ECO:0008006" key="5">
    <source>
        <dbReference type="Google" id="ProtNLM"/>
    </source>
</evidence>
<gene>
    <name evidence="3" type="ORF">Pmani_015631</name>
</gene>
<dbReference type="Proteomes" id="UP001292094">
    <property type="component" value="Unassembled WGS sequence"/>
</dbReference>
<feature type="compositionally biased region" description="Polar residues" evidence="1">
    <location>
        <begin position="64"/>
        <end position="77"/>
    </location>
</feature>
<organism evidence="3 4">
    <name type="scientific">Petrolisthes manimaculis</name>
    <dbReference type="NCBI Taxonomy" id="1843537"/>
    <lineage>
        <taxon>Eukaryota</taxon>
        <taxon>Metazoa</taxon>
        <taxon>Ecdysozoa</taxon>
        <taxon>Arthropoda</taxon>
        <taxon>Crustacea</taxon>
        <taxon>Multicrustacea</taxon>
        <taxon>Malacostraca</taxon>
        <taxon>Eumalacostraca</taxon>
        <taxon>Eucarida</taxon>
        <taxon>Decapoda</taxon>
        <taxon>Pleocyemata</taxon>
        <taxon>Anomura</taxon>
        <taxon>Galatheoidea</taxon>
        <taxon>Porcellanidae</taxon>
        <taxon>Petrolisthes</taxon>
    </lineage>
</organism>
<protein>
    <recommendedName>
        <fullName evidence="5">Secreted protein</fullName>
    </recommendedName>
</protein>
<keyword evidence="4" id="KW-1185">Reference proteome</keyword>
<dbReference type="AlphaFoldDB" id="A0AAE1U9N4"/>
<evidence type="ECO:0000313" key="3">
    <source>
        <dbReference type="EMBL" id="KAK4312966.1"/>
    </source>
</evidence>
<feature type="region of interest" description="Disordered" evidence="1">
    <location>
        <begin position="64"/>
        <end position="95"/>
    </location>
</feature>
<dbReference type="EMBL" id="JAWZYT010001357">
    <property type="protein sequence ID" value="KAK4312966.1"/>
    <property type="molecule type" value="Genomic_DNA"/>
</dbReference>
<feature type="signal peptide" evidence="2">
    <location>
        <begin position="1"/>
        <end position="20"/>
    </location>
</feature>
<evidence type="ECO:0000313" key="4">
    <source>
        <dbReference type="Proteomes" id="UP001292094"/>
    </source>
</evidence>
<accession>A0AAE1U9N4</accession>
<sequence length="95" mass="9998">MQCRLLAMVVLAVVLAGVEGMEEGEEGVLGVGVRVRRFFYTGGHAGFDATNKGFRGNYFGQTHTQSSHQAGTKSTAHLSGLFDGHGETSGRVVVG</sequence>
<evidence type="ECO:0000256" key="2">
    <source>
        <dbReference type="SAM" id="SignalP"/>
    </source>
</evidence>
<proteinExistence type="predicted"/>
<name>A0AAE1U9N4_9EUCA</name>
<reference evidence="3" key="1">
    <citation type="submission" date="2023-11" db="EMBL/GenBank/DDBJ databases">
        <title>Genome assemblies of two species of porcelain crab, Petrolisthes cinctipes and Petrolisthes manimaculis (Anomura: Porcellanidae).</title>
        <authorList>
            <person name="Angst P."/>
        </authorList>
    </citation>
    <scope>NUCLEOTIDE SEQUENCE</scope>
    <source>
        <strain evidence="3">PB745_02</strain>
        <tissue evidence="3">Gill</tissue>
    </source>
</reference>
<keyword evidence="2" id="KW-0732">Signal</keyword>